<keyword evidence="1" id="KW-0694">RNA-binding</keyword>
<feature type="non-terminal residue" evidence="3">
    <location>
        <position position="1"/>
    </location>
</feature>
<protein>
    <recommendedName>
        <fullName evidence="1">RNA-dependent RNA polymerase</fullName>
        <ecNumber evidence="1">2.7.7.48</ecNumber>
    </recommendedName>
</protein>
<dbReference type="Proteomes" id="UP000008370">
    <property type="component" value="Unassembled WGS sequence"/>
</dbReference>
<sequence length="1091" mass="123893">MTPTILRERPTTDDDSWIFQTALPPLKRPGMGLHISFSPEKITLDRTQFPQNRILQSDDATKFVLVSFEKLRFPDTSPRVAQEYMIRFFKAGLFLNGTQYRFYGHSNSQLRSRSCFLRQAENDEELDALIYRLGDFLKITSASKRAKRIGLLFSEAKIDWNLQPRWTKDIDDIVVNGETFSDGCGLISVKFAKQLSKHKRILYHGRPYTPTVYQIRYRGYKGVLAIDPRLTTDHVHFRKSQKKFTATQNDTFSVVDHSTPFAFARLNNDIVVLLASLGISSDAFLAKQRGYHEWLQKASDGWEAAFDLLCAANRYAMAERLLLEGIDSKPVRQEIRALQNSELASIRKNDRLRVRTLVPKSRFLFGVCDPYSVLREGEVHVRIMIPRKGITTLTNVDVLVVRNPCLYPGDCLKLRAVHHPALDHLIDCLVFASRGRRAAPSMSSGGDLDGDKFTVIWDPDLVPRKVAQSYDYPAPPERLNAKIARQDLAKHFAAYNSITMGRVAALHQKWIRLSPAGAMSAECQELNALYSLAVDGGSIKIPERLVKVPQNVMQEPYVLDVLHDAAREFAEHFRQIGPEESNGGAASVDVAEDMILRLLSSEKATMSEYEMLCKAAAIARKHGIDMRRYFSHVDFSALTVAEKYATASMLAMTEDEIPYVWNSLVRSEILRRKDLEDRDLGGPLRLQRLYSSSIQGRAAFFEYLKNALQNYNRRMILLKTDDRFSAGIFFRGPIPWDEDHVIDDNVLACSFLPESTTVISTYKRGVKGWILSCSDNTLQLFNRQRANTFIFLTRPPEKSGADIITSIALQNFSRFVQQQYGRMNRTPVTSIEIHVVSNRDRVAHQLFDLRFEYVETEELLHRFDHRPGQYTPNSLLSVNWEERPAEERTVLVGALDAASRVLDATSSDDALGYFYMARKHRAEDRMFHIFESLLRKDDFPLHTVLTAMVEHPPLAYCALKRFLSEEPAELSEPLRARLAIAVLIQIVRSANDLGMAALAALERLASVIAKLDLSAYLDLLWLAALCVRSFEVVQEVLLVLHESRTAQQDVPAIEAYAHKHALAIVFDRAEEAADACPCDEQGRPRRQKTAP</sequence>
<dbReference type="GO" id="GO:0031380">
    <property type="term" value="C:nuclear RNA-directed RNA polymerase complex"/>
    <property type="evidence" value="ECO:0007669"/>
    <property type="project" value="TreeGrafter"/>
</dbReference>
<comment type="similarity">
    <text evidence="1">Belongs to the RdRP family.</text>
</comment>
<dbReference type="GeneID" id="18908038"/>
<dbReference type="OrthoDB" id="6513042at2759"/>
<dbReference type="EMBL" id="JH930474">
    <property type="protein sequence ID" value="EKM53816.1"/>
    <property type="molecule type" value="Genomic_DNA"/>
</dbReference>
<dbReference type="InParanoid" id="K5UV18"/>
<dbReference type="PANTHER" id="PTHR23079:SF55">
    <property type="entry name" value="RNA-DIRECTED RNA POLYMERASE"/>
    <property type="match status" value="1"/>
</dbReference>
<accession>K5UV18</accession>
<dbReference type="GO" id="GO:0030422">
    <property type="term" value="P:siRNA processing"/>
    <property type="evidence" value="ECO:0007669"/>
    <property type="project" value="TreeGrafter"/>
</dbReference>
<evidence type="ECO:0000313" key="3">
    <source>
        <dbReference type="EMBL" id="EKM53816.1"/>
    </source>
</evidence>
<evidence type="ECO:0000256" key="1">
    <source>
        <dbReference type="RuleBase" id="RU363098"/>
    </source>
</evidence>
<dbReference type="HOGENOM" id="CLU_002184_0_0_1"/>
<keyword evidence="1" id="KW-0808">Transferase</keyword>
<dbReference type="GO" id="GO:0003723">
    <property type="term" value="F:RNA binding"/>
    <property type="evidence" value="ECO:0007669"/>
    <property type="project" value="UniProtKB-KW"/>
</dbReference>
<dbReference type="InterPro" id="IPR057596">
    <property type="entry name" value="RDRP_core"/>
</dbReference>
<gene>
    <name evidence="3" type="ORF">PHACADRAFT_125775</name>
</gene>
<dbReference type="RefSeq" id="XP_007398493.1">
    <property type="nucleotide sequence ID" value="XM_007398431.1"/>
</dbReference>
<keyword evidence="1" id="KW-0696">RNA-directed RNA polymerase</keyword>
<name>K5UV18_PHACS</name>
<dbReference type="AlphaFoldDB" id="K5UV18"/>
<feature type="domain" description="RDRP core" evidence="2">
    <location>
        <begin position="52"/>
        <end position="536"/>
    </location>
</feature>
<dbReference type="GO" id="GO:0003968">
    <property type="term" value="F:RNA-directed RNA polymerase activity"/>
    <property type="evidence" value="ECO:0007669"/>
    <property type="project" value="UniProtKB-KW"/>
</dbReference>
<keyword evidence="4" id="KW-1185">Reference proteome</keyword>
<dbReference type="Pfam" id="PF05183">
    <property type="entry name" value="RdRP"/>
    <property type="match status" value="1"/>
</dbReference>
<dbReference type="KEGG" id="pco:PHACADRAFT_125775"/>
<evidence type="ECO:0000259" key="2">
    <source>
        <dbReference type="Pfam" id="PF05183"/>
    </source>
</evidence>
<organism evidence="3 4">
    <name type="scientific">Phanerochaete carnosa (strain HHB-10118-sp)</name>
    <name type="common">White-rot fungus</name>
    <name type="synonym">Peniophora carnosa</name>
    <dbReference type="NCBI Taxonomy" id="650164"/>
    <lineage>
        <taxon>Eukaryota</taxon>
        <taxon>Fungi</taxon>
        <taxon>Dikarya</taxon>
        <taxon>Basidiomycota</taxon>
        <taxon>Agaricomycotina</taxon>
        <taxon>Agaricomycetes</taxon>
        <taxon>Polyporales</taxon>
        <taxon>Phanerochaetaceae</taxon>
        <taxon>Phanerochaete</taxon>
    </lineage>
</organism>
<reference evidence="3 4" key="1">
    <citation type="journal article" date="2012" name="BMC Genomics">
        <title>Comparative genomics of the white-rot fungi, Phanerochaete carnosa and P. chrysosporium, to elucidate the genetic basis of the distinct wood types they colonize.</title>
        <authorList>
            <person name="Suzuki H."/>
            <person name="MacDonald J."/>
            <person name="Syed K."/>
            <person name="Salamov A."/>
            <person name="Hori C."/>
            <person name="Aerts A."/>
            <person name="Henrissat B."/>
            <person name="Wiebenga A."/>
            <person name="vanKuyk P.A."/>
            <person name="Barry K."/>
            <person name="Lindquist E."/>
            <person name="LaButti K."/>
            <person name="Lapidus A."/>
            <person name="Lucas S."/>
            <person name="Coutinho P."/>
            <person name="Gong Y."/>
            <person name="Samejima M."/>
            <person name="Mahadevan R."/>
            <person name="Abou-Zaid M."/>
            <person name="de Vries R.P."/>
            <person name="Igarashi K."/>
            <person name="Yadav J.S."/>
            <person name="Grigoriev I.V."/>
            <person name="Master E.R."/>
        </authorList>
    </citation>
    <scope>NUCLEOTIDE SEQUENCE [LARGE SCALE GENOMIC DNA]</scope>
    <source>
        <strain evidence="3 4">HHB-10118-sp</strain>
    </source>
</reference>
<dbReference type="PANTHER" id="PTHR23079">
    <property type="entry name" value="RNA-DEPENDENT RNA POLYMERASE"/>
    <property type="match status" value="1"/>
</dbReference>
<comment type="catalytic activity">
    <reaction evidence="1">
        <text>RNA(n) + a ribonucleoside 5'-triphosphate = RNA(n+1) + diphosphate</text>
        <dbReference type="Rhea" id="RHEA:21248"/>
        <dbReference type="Rhea" id="RHEA-COMP:14527"/>
        <dbReference type="Rhea" id="RHEA-COMP:17342"/>
        <dbReference type="ChEBI" id="CHEBI:33019"/>
        <dbReference type="ChEBI" id="CHEBI:61557"/>
        <dbReference type="ChEBI" id="CHEBI:140395"/>
        <dbReference type="EC" id="2.7.7.48"/>
    </reaction>
</comment>
<proteinExistence type="inferred from homology"/>
<dbReference type="InterPro" id="IPR007855">
    <property type="entry name" value="RDRP"/>
</dbReference>
<evidence type="ECO:0000313" key="4">
    <source>
        <dbReference type="Proteomes" id="UP000008370"/>
    </source>
</evidence>
<keyword evidence="1" id="KW-0548">Nucleotidyltransferase</keyword>
<dbReference type="EC" id="2.7.7.48" evidence="1"/>